<evidence type="ECO:0000313" key="3">
    <source>
        <dbReference type="Proteomes" id="UP000659630"/>
    </source>
</evidence>
<feature type="region of interest" description="Disordered" evidence="1">
    <location>
        <begin position="168"/>
        <end position="187"/>
    </location>
</feature>
<protein>
    <submittedName>
        <fullName evidence="2">DUF1836 domain-containing protein</fullName>
    </submittedName>
</protein>
<dbReference type="InterPro" id="IPR014975">
    <property type="entry name" value="DUF1836"/>
</dbReference>
<keyword evidence="3" id="KW-1185">Reference proteome</keyword>
<comment type="caution">
    <text evidence="2">The sequence shown here is derived from an EMBL/GenBank/DDBJ whole genome shotgun (WGS) entry which is preliminary data.</text>
</comment>
<dbReference type="AlphaFoldDB" id="A0A923I897"/>
<accession>A0A923I897</accession>
<reference evidence="2" key="1">
    <citation type="submission" date="2020-08" db="EMBL/GenBank/DDBJ databases">
        <title>Genome public.</title>
        <authorList>
            <person name="Liu C."/>
            <person name="Sun Q."/>
        </authorList>
    </citation>
    <scope>NUCLEOTIDE SEQUENCE</scope>
    <source>
        <strain evidence="2">BX8</strain>
    </source>
</reference>
<feature type="compositionally biased region" description="Basic and acidic residues" evidence="1">
    <location>
        <begin position="168"/>
        <end position="181"/>
    </location>
</feature>
<dbReference type="PANTHER" id="PTHR40056">
    <property type="entry name" value="HYPOTHETICAL CYTOSOLIC PROTEIN"/>
    <property type="match status" value="1"/>
</dbReference>
<dbReference type="Proteomes" id="UP000659630">
    <property type="component" value="Unassembled WGS sequence"/>
</dbReference>
<evidence type="ECO:0000313" key="2">
    <source>
        <dbReference type="EMBL" id="MBC5580631.1"/>
    </source>
</evidence>
<dbReference type="EMBL" id="JACONZ010000001">
    <property type="protein sequence ID" value="MBC5580631.1"/>
    <property type="molecule type" value="Genomic_DNA"/>
</dbReference>
<name>A0A923I897_9FIRM</name>
<dbReference type="RefSeq" id="WP_186886970.1">
    <property type="nucleotide sequence ID" value="NZ_JACONZ010000001.1"/>
</dbReference>
<gene>
    <name evidence="2" type="ORF">H8S23_03845</name>
</gene>
<dbReference type="Pfam" id="PF08876">
    <property type="entry name" value="DUF1836"/>
    <property type="match status" value="1"/>
</dbReference>
<dbReference type="PANTHER" id="PTHR40056:SF1">
    <property type="entry name" value="DUF1836 DOMAIN-CONTAINING PROTEIN"/>
    <property type="match status" value="1"/>
</dbReference>
<evidence type="ECO:0000256" key="1">
    <source>
        <dbReference type="SAM" id="MobiDB-lite"/>
    </source>
</evidence>
<sequence>MKEVEELSRRLSEWRPAPYDSLPDLDLYKDQVLSYMQRQQLPGESADELTGAMINNYIKSGVLPRPAGKKYQRQHLAALTAICQLKQVLSVADVSALLACQPDASDAAAFYGRYLQQLDEALRRAADTLPGAGEDGREALARCALTLAVQSYADRLAARELLALLERAEQPDTDAAQREKTAPAPKK</sequence>
<proteinExistence type="predicted"/>
<organism evidence="2 3">
    <name type="scientific">Anaerofilum hominis</name>
    <dbReference type="NCBI Taxonomy" id="2763016"/>
    <lineage>
        <taxon>Bacteria</taxon>
        <taxon>Bacillati</taxon>
        <taxon>Bacillota</taxon>
        <taxon>Clostridia</taxon>
        <taxon>Eubacteriales</taxon>
        <taxon>Oscillospiraceae</taxon>
        <taxon>Anaerofilum</taxon>
    </lineage>
</organism>